<keyword evidence="3" id="KW-1185">Reference proteome</keyword>
<dbReference type="RefSeq" id="WP_026682715.1">
    <property type="nucleotide sequence ID" value="NZ_BAAACY010000138.1"/>
</dbReference>
<keyword evidence="2" id="KW-0489">Methyltransferase</keyword>
<dbReference type="Pfam" id="PF08241">
    <property type="entry name" value="Methyltransf_11"/>
    <property type="match status" value="1"/>
</dbReference>
<dbReference type="PANTHER" id="PTHR43861:SF1">
    <property type="entry name" value="TRANS-ACONITATE 2-METHYLTRANSFERASE"/>
    <property type="match status" value="1"/>
</dbReference>
<dbReference type="InterPro" id="IPR029063">
    <property type="entry name" value="SAM-dependent_MTases_sf"/>
</dbReference>
<dbReference type="CDD" id="cd02440">
    <property type="entry name" value="AdoMet_MTases"/>
    <property type="match status" value="1"/>
</dbReference>
<dbReference type="Gene3D" id="3.40.50.150">
    <property type="entry name" value="Vaccinia Virus protein VP39"/>
    <property type="match status" value="1"/>
</dbReference>
<dbReference type="Proteomes" id="UP000675284">
    <property type="component" value="Unassembled WGS sequence"/>
</dbReference>
<dbReference type="GO" id="GO:0032259">
    <property type="term" value="P:methylation"/>
    <property type="evidence" value="ECO:0007669"/>
    <property type="project" value="UniProtKB-KW"/>
</dbReference>
<organism evidence="2 3">
    <name type="scientific">Virgibacillus salarius</name>
    <dbReference type="NCBI Taxonomy" id="447199"/>
    <lineage>
        <taxon>Bacteria</taxon>
        <taxon>Bacillati</taxon>
        <taxon>Bacillota</taxon>
        <taxon>Bacilli</taxon>
        <taxon>Bacillales</taxon>
        <taxon>Bacillaceae</taxon>
        <taxon>Virgibacillus</taxon>
    </lineage>
</organism>
<evidence type="ECO:0000259" key="1">
    <source>
        <dbReference type="Pfam" id="PF08241"/>
    </source>
</evidence>
<proteinExistence type="predicted"/>
<dbReference type="InterPro" id="IPR013216">
    <property type="entry name" value="Methyltransf_11"/>
</dbReference>
<gene>
    <name evidence="2" type="ORF">KCX74_14540</name>
</gene>
<evidence type="ECO:0000313" key="3">
    <source>
        <dbReference type="Proteomes" id="UP000675284"/>
    </source>
</evidence>
<sequence length="228" mass="26329">MKRFDWSKEAAVLWDDQADFWNKRSKNMWESGSRHQIVPFIKKHSKPNCQQLLDIGCGDGYGAYKLYKEGYRVTGMDLSKKMIDYAQSQLPDEITFIHGDINQLPFDDSAMDGIMAINVLEWTENPDKALDELKRVVREDGFLCVGILGPTAGPRLNSFPRLHNQKSICNTMMPWEFQKLCEEKGLQYMDGYGVYKQGVNKAHYNDLPLELKQALSFSWIFLMRNVGE</sequence>
<dbReference type="SUPFAM" id="SSF53335">
    <property type="entry name" value="S-adenosyl-L-methionine-dependent methyltransferases"/>
    <property type="match status" value="1"/>
</dbReference>
<dbReference type="GO" id="GO:0008757">
    <property type="term" value="F:S-adenosylmethionine-dependent methyltransferase activity"/>
    <property type="evidence" value="ECO:0007669"/>
    <property type="project" value="InterPro"/>
</dbReference>
<reference evidence="2" key="1">
    <citation type="submission" date="2021-04" db="EMBL/GenBank/DDBJ databases">
        <title>Isolation and polyphasic classification of algal microorganism.</title>
        <authorList>
            <person name="Wang S."/>
        </authorList>
    </citation>
    <scope>NUCLEOTIDE SEQUENCE</scope>
    <source>
        <strain evidence="2">720a</strain>
    </source>
</reference>
<comment type="caution">
    <text evidence="2">The sequence shown here is derived from an EMBL/GenBank/DDBJ whole genome shotgun (WGS) entry which is preliminary data.</text>
</comment>
<feature type="domain" description="Methyltransferase type 11" evidence="1">
    <location>
        <begin position="53"/>
        <end position="144"/>
    </location>
</feature>
<protein>
    <submittedName>
        <fullName evidence="2">Class I SAM-dependent methyltransferase</fullName>
    </submittedName>
</protein>
<dbReference type="PANTHER" id="PTHR43861">
    <property type="entry name" value="TRANS-ACONITATE 2-METHYLTRANSFERASE-RELATED"/>
    <property type="match status" value="1"/>
</dbReference>
<name>A0A941IC94_9BACI</name>
<accession>A0A941IC94</accession>
<evidence type="ECO:0000313" key="2">
    <source>
        <dbReference type="EMBL" id="MBR7797251.1"/>
    </source>
</evidence>
<dbReference type="EMBL" id="JAGSOT010000048">
    <property type="protein sequence ID" value="MBR7797251.1"/>
    <property type="molecule type" value="Genomic_DNA"/>
</dbReference>
<dbReference type="AlphaFoldDB" id="A0A941IC94"/>
<keyword evidence="2" id="KW-0808">Transferase</keyword>